<feature type="region of interest" description="Disordered" evidence="1">
    <location>
        <begin position="19"/>
        <end position="40"/>
    </location>
</feature>
<gene>
    <name evidence="2" type="ORF">PXEA_LOCUS16259</name>
</gene>
<dbReference type="Proteomes" id="UP000784294">
    <property type="component" value="Unassembled WGS sequence"/>
</dbReference>
<accession>A0A3S5CNA3</accession>
<evidence type="ECO:0000313" key="3">
    <source>
        <dbReference type="Proteomes" id="UP000784294"/>
    </source>
</evidence>
<evidence type="ECO:0000313" key="2">
    <source>
        <dbReference type="EMBL" id="VEL22819.1"/>
    </source>
</evidence>
<reference evidence="2" key="1">
    <citation type="submission" date="2018-11" db="EMBL/GenBank/DDBJ databases">
        <authorList>
            <consortium name="Pathogen Informatics"/>
        </authorList>
    </citation>
    <scope>NUCLEOTIDE SEQUENCE</scope>
</reference>
<feature type="compositionally biased region" description="Acidic residues" evidence="1">
    <location>
        <begin position="20"/>
        <end position="35"/>
    </location>
</feature>
<proteinExistence type="predicted"/>
<dbReference type="EMBL" id="CAAALY010058564">
    <property type="protein sequence ID" value="VEL22819.1"/>
    <property type="molecule type" value="Genomic_DNA"/>
</dbReference>
<protein>
    <submittedName>
        <fullName evidence="2">Uncharacterized protein</fullName>
    </submittedName>
</protein>
<feature type="region of interest" description="Disordered" evidence="1">
    <location>
        <begin position="122"/>
        <end position="160"/>
    </location>
</feature>
<keyword evidence="3" id="KW-1185">Reference proteome</keyword>
<organism evidence="2 3">
    <name type="scientific">Protopolystoma xenopodis</name>
    <dbReference type="NCBI Taxonomy" id="117903"/>
    <lineage>
        <taxon>Eukaryota</taxon>
        <taxon>Metazoa</taxon>
        <taxon>Spiralia</taxon>
        <taxon>Lophotrochozoa</taxon>
        <taxon>Platyhelminthes</taxon>
        <taxon>Monogenea</taxon>
        <taxon>Polyopisthocotylea</taxon>
        <taxon>Polystomatidea</taxon>
        <taxon>Polystomatidae</taxon>
        <taxon>Protopolystoma</taxon>
    </lineage>
</organism>
<comment type="caution">
    <text evidence="2">The sequence shown here is derived from an EMBL/GenBank/DDBJ whole genome shotgun (WGS) entry which is preliminary data.</text>
</comment>
<evidence type="ECO:0000256" key="1">
    <source>
        <dbReference type="SAM" id="MobiDB-lite"/>
    </source>
</evidence>
<name>A0A3S5CNA3_9PLAT</name>
<dbReference type="AlphaFoldDB" id="A0A3S5CNA3"/>
<sequence length="193" mass="19040">MRSNALVVDGTTSTAIIGVDDLDAGDAEDENEDDAGSAGTCNSSGVGHIANAGGFAAQLRLVRQNRARTAAAIAAAASTSSGAVNLTNSSSTATTVGLGMMNGAGGPDIMSDLQRVLAARRARETEETAENGASGDITPISTMDGGVAPISSSGQTSGLRGACITGRRASTATNLNNANQSLVGPPGVFSTLI</sequence>